<feature type="compositionally biased region" description="Basic and acidic residues" evidence="1">
    <location>
        <begin position="138"/>
        <end position="151"/>
    </location>
</feature>
<feature type="compositionally biased region" description="Low complexity" evidence="1">
    <location>
        <begin position="64"/>
        <end position="87"/>
    </location>
</feature>
<evidence type="ECO:0000313" key="2">
    <source>
        <dbReference type="EMBL" id="CAA9537950.1"/>
    </source>
</evidence>
<feature type="compositionally biased region" description="Basic and acidic residues" evidence="1">
    <location>
        <begin position="20"/>
        <end position="31"/>
    </location>
</feature>
<feature type="non-terminal residue" evidence="2">
    <location>
        <position position="213"/>
    </location>
</feature>
<accession>A0A6J4U204</accession>
<dbReference type="EMBL" id="CADCWG010000029">
    <property type="protein sequence ID" value="CAA9537950.1"/>
    <property type="molecule type" value="Genomic_DNA"/>
</dbReference>
<sequence length="213" mass="22876">GPPAGRRRLRARRPRALPARGRDPRPVDALRPRLGAPDLRPARGAGLAQRPRRPGDRQRGRRPAGGPVAGDPLPDGAAPRARLPAGPDRAHRVGRTADPDQRRRGAPRRARRGARERAGARDDPIPVLLPRSAAPGAARDRRRDPLGNGRDRRQRLPRVVRGGSDPGQLRRPGRHDRQRGRPAGRGGLHHSLGAPGGAAARRRRAAGDTATGV</sequence>
<feature type="non-terminal residue" evidence="2">
    <location>
        <position position="1"/>
    </location>
</feature>
<name>A0A6J4U204_9BACT</name>
<protein>
    <submittedName>
        <fullName evidence="2">Uncharacterized protein</fullName>
    </submittedName>
</protein>
<proteinExistence type="predicted"/>
<evidence type="ECO:0000256" key="1">
    <source>
        <dbReference type="SAM" id="MobiDB-lite"/>
    </source>
</evidence>
<feature type="compositionally biased region" description="Basic residues" evidence="1">
    <location>
        <begin position="171"/>
        <end position="182"/>
    </location>
</feature>
<feature type="compositionally biased region" description="Basic and acidic residues" evidence="1">
    <location>
        <begin position="88"/>
        <end position="103"/>
    </location>
</feature>
<feature type="compositionally biased region" description="Basic residues" evidence="1">
    <location>
        <begin position="1"/>
        <end position="15"/>
    </location>
</feature>
<dbReference type="AlphaFoldDB" id="A0A6J4U204"/>
<reference evidence="2" key="1">
    <citation type="submission" date="2020-02" db="EMBL/GenBank/DDBJ databases">
        <authorList>
            <person name="Meier V. D."/>
        </authorList>
    </citation>
    <scope>NUCLEOTIDE SEQUENCE</scope>
    <source>
        <strain evidence="2">AVDCRST_MAG49</strain>
    </source>
</reference>
<gene>
    <name evidence="2" type="ORF">AVDCRST_MAG49-510</name>
</gene>
<feature type="region of interest" description="Disordered" evidence="1">
    <location>
        <begin position="1"/>
        <end position="213"/>
    </location>
</feature>
<organism evidence="2">
    <name type="scientific">uncultured Thermomicrobiales bacterium</name>
    <dbReference type="NCBI Taxonomy" id="1645740"/>
    <lineage>
        <taxon>Bacteria</taxon>
        <taxon>Pseudomonadati</taxon>
        <taxon>Thermomicrobiota</taxon>
        <taxon>Thermomicrobia</taxon>
        <taxon>Thermomicrobiales</taxon>
        <taxon>environmental samples</taxon>
    </lineage>
</organism>
<feature type="compositionally biased region" description="Basic and acidic residues" evidence="1">
    <location>
        <begin position="113"/>
        <end position="124"/>
    </location>
</feature>